<dbReference type="AlphaFoldDB" id="K2QFS8"/>
<keyword evidence="6 8" id="KW-1133">Transmembrane helix</keyword>
<evidence type="ECO:0000256" key="1">
    <source>
        <dbReference type="ARBA" id="ARBA00004651"/>
    </source>
</evidence>
<feature type="transmembrane region" description="Helical" evidence="8">
    <location>
        <begin position="144"/>
        <end position="160"/>
    </location>
</feature>
<protein>
    <recommendedName>
        <fullName evidence="9">Glycosyltransferase RgtA/B/C/D-like domain-containing protein</fullName>
    </recommendedName>
</protein>
<feature type="domain" description="Glycosyltransferase RgtA/B/C/D-like" evidence="9">
    <location>
        <begin position="73"/>
        <end position="228"/>
    </location>
</feature>
<comment type="subcellular location">
    <subcellularLocation>
        <location evidence="1">Cell membrane</location>
        <topology evidence="1">Multi-pass membrane protein</topology>
    </subcellularLocation>
</comment>
<name>K2QFS8_METFP</name>
<keyword evidence="2" id="KW-1003">Cell membrane</keyword>
<dbReference type="OrthoDB" id="71427at2157"/>
<comment type="caution">
    <text evidence="10">The sequence shown here is derived from an EMBL/GenBank/DDBJ whole genome shotgun (WGS) entry which is preliminary data.</text>
</comment>
<feature type="transmembrane region" description="Helical" evidence="8">
    <location>
        <begin position="88"/>
        <end position="113"/>
    </location>
</feature>
<dbReference type="GO" id="GO:0005886">
    <property type="term" value="C:plasma membrane"/>
    <property type="evidence" value="ECO:0007669"/>
    <property type="project" value="UniProtKB-SubCell"/>
</dbReference>
<evidence type="ECO:0000256" key="8">
    <source>
        <dbReference type="SAM" id="Phobius"/>
    </source>
</evidence>
<dbReference type="InterPro" id="IPR050297">
    <property type="entry name" value="LipidA_mod_glycosyltrf_83"/>
</dbReference>
<gene>
    <name evidence="10" type="ORF">A994_01530</name>
</gene>
<feature type="transmembrane region" description="Helical" evidence="8">
    <location>
        <begin position="330"/>
        <end position="349"/>
    </location>
</feature>
<dbReference type="PATRIC" id="fig|1204725.3.peg.306"/>
<sequence length="565" mass="63952">MSIPDSNQSSSKVSEKLKNPLFILTIITTAIAIILAAVQITRGVNYFDVFTYLNVALQYSGASSGGMTINSIPPLMPFLTSLIFRTGFISSSVIIMLDAIIFIFGVIGLYLLLKQRFNEIQSFTGCLIYISLPLVFSWAASGSIDVPAISFSIWTMYFMVKGIEQDSKYLSLVIPMFVVAIFTRYTTAILIIPLIFYFIVGTSFLQNVKTHLKQVIIPLFIIIPFLVYAYLKITYLASLILLVTNSLIFGKSFGVGDAAYNTDNLYYLHNILNYIAVGPINGSYYQILSPSQGSVSFLAIITTILVLCGLGIHIHTILKKKQEIMDGVDKWMILQLAILGILVIAAFISFFRAPYLLTDIIVLFICLLIYYLVGDVDGKNLRMDLFFLVWFLTFFIMHSVTTLKVDRYIITIAPALAYFIFLGLSVLIEKYKYKIKRESLRSWGLYLIMGMIFLTSTAVTFAGHTPNTCLIKYVEPTAHWLEDYDPQYQDKIIFSDYSPAVSWIMNKTVFTGVLRDYSDENEFSSMLINSGAEYYIDVLSETKPHLNGFRVIKETDLIRVYQRIH</sequence>
<feature type="transmembrane region" description="Helical" evidence="8">
    <location>
        <begin position="172"/>
        <end position="199"/>
    </location>
</feature>
<dbReference type="EMBL" id="AMPO01000001">
    <property type="protein sequence ID" value="EKF86926.1"/>
    <property type="molecule type" value="Genomic_DNA"/>
</dbReference>
<keyword evidence="5 8" id="KW-0812">Transmembrane</keyword>
<dbReference type="Pfam" id="PF13231">
    <property type="entry name" value="PMT_2"/>
    <property type="match status" value="1"/>
</dbReference>
<evidence type="ECO:0000256" key="2">
    <source>
        <dbReference type="ARBA" id="ARBA00022475"/>
    </source>
</evidence>
<organism evidence="10 11">
    <name type="scientific">Methanobacterium formicicum (strain DSM 3637 / PP1)</name>
    <dbReference type="NCBI Taxonomy" id="1204725"/>
    <lineage>
        <taxon>Archaea</taxon>
        <taxon>Methanobacteriati</taxon>
        <taxon>Methanobacteriota</taxon>
        <taxon>Methanomada group</taxon>
        <taxon>Methanobacteria</taxon>
        <taxon>Methanobacteriales</taxon>
        <taxon>Methanobacteriaceae</taxon>
        <taxon>Methanobacterium</taxon>
    </lineage>
</organism>
<dbReference type="GO" id="GO:0016763">
    <property type="term" value="F:pentosyltransferase activity"/>
    <property type="evidence" value="ECO:0007669"/>
    <property type="project" value="TreeGrafter"/>
</dbReference>
<feature type="transmembrane region" description="Helical" evidence="8">
    <location>
        <begin position="408"/>
        <end position="428"/>
    </location>
</feature>
<feature type="transmembrane region" description="Helical" evidence="8">
    <location>
        <begin position="355"/>
        <end position="373"/>
    </location>
</feature>
<accession>K2QFS8</accession>
<reference evidence="10 11" key="1">
    <citation type="journal article" date="2012" name="J. Bacteriol.">
        <title>Draft genome sequence of Methanobacterium formicicum DSM 3637, an archaebacterium isolated from the methane producer amoeba Pelomyxa palustris.</title>
        <authorList>
            <person name="Gutierrez G."/>
        </authorList>
    </citation>
    <scope>NUCLEOTIDE SEQUENCE [LARGE SCALE GENOMIC DNA]</scope>
    <source>
        <strain evidence="11">DSM 3637 / PP1</strain>
    </source>
</reference>
<keyword evidence="4" id="KW-0808">Transferase</keyword>
<evidence type="ECO:0000313" key="10">
    <source>
        <dbReference type="EMBL" id="EKF86926.1"/>
    </source>
</evidence>
<dbReference type="GO" id="GO:0008610">
    <property type="term" value="P:lipid biosynthetic process"/>
    <property type="evidence" value="ECO:0007669"/>
    <property type="project" value="UniProtKB-ARBA"/>
</dbReference>
<evidence type="ECO:0000256" key="4">
    <source>
        <dbReference type="ARBA" id="ARBA00022679"/>
    </source>
</evidence>
<keyword evidence="11" id="KW-1185">Reference proteome</keyword>
<evidence type="ECO:0000256" key="3">
    <source>
        <dbReference type="ARBA" id="ARBA00022676"/>
    </source>
</evidence>
<feature type="transmembrane region" description="Helical" evidence="8">
    <location>
        <begin position="297"/>
        <end position="318"/>
    </location>
</feature>
<evidence type="ECO:0000259" key="9">
    <source>
        <dbReference type="Pfam" id="PF13231"/>
    </source>
</evidence>
<dbReference type="InterPro" id="IPR038731">
    <property type="entry name" value="RgtA/B/C-like"/>
</dbReference>
<dbReference type="PANTHER" id="PTHR33908">
    <property type="entry name" value="MANNOSYLTRANSFERASE YKCB-RELATED"/>
    <property type="match status" value="1"/>
</dbReference>
<evidence type="ECO:0000256" key="7">
    <source>
        <dbReference type="ARBA" id="ARBA00023136"/>
    </source>
</evidence>
<feature type="transmembrane region" description="Helical" evidence="8">
    <location>
        <begin position="219"/>
        <end position="244"/>
    </location>
</feature>
<keyword evidence="3" id="KW-0328">Glycosyltransferase</keyword>
<evidence type="ECO:0000256" key="6">
    <source>
        <dbReference type="ARBA" id="ARBA00022989"/>
    </source>
</evidence>
<feature type="transmembrane region" description="Helical" evidence="8">
    <location>
        <begin position="440"/>
        <end position="462"/>
    </location>
</feature>
<dbReference type="PANTHER" id="PTHR33908:SF11">
    <property type="entry name" value="MEMBRANE PROTEIN"/>
    <property type="match status" value="1"/>
</dbReference>
<evidence type="ECO:0000256" key="5">
    <source>
        <dbReference type="ARBA" id="ARBA00022692"/>
    </source>
</evidence>
<evidence type="ECO:0000313" key="11">
    <source>
        <dbReference type="Proteomes" id="UP000007360"/>
    </source>
</evidence>
<dbReference type="Proteomes" id="UP000007360">
    <property type="component" value="Unassembled WGS sequence"/>
</dbReference>
<proteinExistence type="predicted"/>
<feature type="transmembrane region" description="Helical" evidence="8">
    <location>
        <begin position="21"/>
        <end position="40"/>
    </location>
</feature>
<keyword evidence="7 8" id="KW-0472">Membrane</keyword>
<feature type="transmembrane region" description="Helical" evidence="8">
    <location>
        <begin position="385"/>
        <end position="402"/>
    </location>
</feature>